<feature type="compositionally biased region" description="Polar residues" evidence="2">
    <location>
        <begin position="588"/>
        <end position="608"/>
    </location>
</feature>
<feature type="compositionally biased region" description="Polar residues" evidence="2">
    <location>
        <begin position="1"/>
        <end position="14"/>
    </location>
</feature>
<evidence type="ECO:0000256" key="1">
    <source>
        <dbReference type="SAM" id="Coils"/>
    </source>
</evidence>
<feature type="region of interest" description="Disordered" evidence="2">
    <location>
        <begin position="270"/>
        <end position="292"/>
    </location>
</feature>
<keyword evidence="1" id="KW-0175">Coiled coil</keyword>
<dbReference type="KEGG" id="vra:106772030"/>
<feature type="compositionally biased region" description="Polar residues" evidence="2">
    <location>
        <begin position="85"/>
        <end position="109"/>
    </location>
</feature>
<feature type="region of interest" description="Disordered" evidence="2">
    <location>
        <begin position="170"/>
        <end position="208"/>
    </location>
</feature>
<dbReference type="InterPro" id="IPR044194">
    <property type="entry name" value="BLISTER"/>
</dbReference>
<sequence>MASAQVLPNSSTSSRKQEHLEAGKRRLEEFRKKKAAERAKKTSNSSQANNSDDNLNKKQSSEVENVRINEFDGVTTSDGVGGAGTDSSSLGIGNDKTQNLFSQSSNQGSLAGKTSFARNDLSTPTNLVEANSNTDEYNRYNALVTESADFSQNNETNNVNDIYGISSGATNHQTVPLHPQESQDFDSNASQFSLHGMKDDQSNKSSSSLKDYAVTNNLTSYFPSKSIPQNSVDALQQIKLTNSSTSDSGYSHNSLSGGFSDSFSSKFSSSDNNLPSLHGANTPKFHSTGLEARSSSYNRPILPLPVESSSRRSRPSFLDSLNVTKTSLGSPFHQSEQSSSMSNHLESSSNDIPGSTYFPKPPENVHIPLEHLAPSVVDNDNHGTLLSAKENGMEKNAYYSSSKNEDFAALEQYIEDLTKEKFSLQRALEASQVLAESLATENSTLTDNYNQQRSVVNQLRSDMEKLQEDIKAQLAELQAFKSEYTNAQLECNAADERAKLLASEVIGLEEKALRLRSSELKLEKQLENAQAEISSYRKKISSLDKDRHDLHSTIDALQEEKKLLLSKMRKVSTTGKSIESQTSKRDISTSTEDLASEDPASNSPNPEINDNDAEASSSSSLVPETRRSSLGVSPVNIPHDQMRMIENINALISELALEKEELIKSLTLESSECSRMKEINKELSRKLEVQTQRLELLTAQSMVHENISTKQPDSRIVYENTQYADEGDEVVERVLGWIMKLFPGGPSRRRTSKLL</sequence>
<dbReference type="PANTHER" id="PTHR47490:SF2">
    <property type="entry name" value="PROTEIN BLISTER"/>
    <property type="match status" value="1"/>
</dbReference>
<dbReference type="PANTHER" id="PTHR47490">
    <property type="entry name" value="PROTEIN BLISTER"/>
    <property type="match status" value="1"/>
</dbReference>
<feature type="compositionally biased region" description="Basic and acidic residues" evidence="2">
    <location>
        <begin position="54"/>
        <end position="70"/>
    </location>
</feature>
<feature type="coiled-coil region" evidence="1">
    <location>
        <begin position="645"/>
        <end position="700"/>
    </location>
</feature>
<reference evidence="3" key="1">
    <citation type="journal article" date="2014" name="Nat. Commun.">
        <title>Genome sequence of mungbean and insights into evolution within Vigna species.</title>
        <authorList>
            <person name="Kang Y.J."/>
            <person name="Kim S.K."/>
            <person name="Kim M.Y."/>
            <person name="Lestari P."/>
            <person name="Kim K.H."/>
            <person name="Ha B.K."/>
            <person name="Jun T.H."/>
            <person name="Hwang W.J."/>
            <person name="Lee T."/>
            <person name="Lee J."/>
            <person name="Shim S."/>
            <person name="Yoon M.Y."/>
            <person name="Jang Y.E."/>
            <person name="Han K.S."/>
            <person name="Taeprayoon P."/>
            <person name="Yoon N."/>
            <person name="Somta P."/>
            <person name="Tanya P."/>
            <person name="Kim K.S."/>
            <person name="Gwag J.G."/>
            <person name="Moon J.K."/>
            <person name="Lee Y.H."/>
            <person name="Park B.S."/>
            <person name="Bombarely A."/>
            <person name="Doyle J.J."/>
            <person name="Jackson S.A."/>
            <person name="Schafleitner R."/>
            <person name="Srinives P."/>
            <person name="Varshney R.K."/>
            <person name="Lee S.H."/>
        </authorList>
    </citation>
    <scope>NUCLEOTIDE SEQUENCE [LARGE SCALE GENOMIC DNA]</scope>
    <source>
        <strain evidence="3">cv. VC1973A</strain>
    </source>
</reference>
<protein>
    <submittedName>
        <fullName evidence="4">Protein BLISTER isoform X1</fullName>
    </submittedName>
</protein>
<feature type="compositionally biased region" description="Low complexity" evidence="2">
    <location>
        <begin position="43"/>
        <end position="53"/>
    </location>
</feature>
<feature type="compositionally biased region" description="Low complexity" evidence="2">
    <location>
        <begin position="333"/>
        <end position="350"/>
    </location>
</feature>
<keyword evidence="3" id="KW-1185">Reference proteome</keyword>
<dbReference type="AlphaFoldDB" id="A0A1S3V673"/>
<reference evidence="4" key="2">
    <citation type="submission" date="2025-08" db="UniProtKB">
        <authorList>
            <consortium name="RefSeq"/>
        </authorList>
    </citation>
    <scope>IDENTIFICATION</scope>
    <source>
        <tissue evidence="4">Leaf</tissue>
    </source>
</reference>
<feature type="region of interest" description="Disordered" evidence="2">
    <location>
        <begin position="574"/>
        <end position="635"/>
    </location>
</feature>
<dbReference type="Proteomes" id="UP000087766">
    <property type="component" value="Chromosome 8"/>
</dbReference>
<dbReference type="GeneID" id="106772030"/>
<organism evidence="3 4">
    <name type="scientific">Vigna radiata var. radiata</name>
    <name type="common">Mung bean</name>
    <name type="synonym">Phaseolus aureus</name>
    <dbReference type="NCBI Taxonomy" id="3916"/>
    <lineage>
        <taxon>Eukaryota</taxon>
        <taxon>Viridiplantae</taxon>
        <taxon>Streptophyta</taxon>
        <taxon>Embryophyta</taxon>
        <taxon>Tracheophyta</taxon>
        <taxon>Spermatophyta</taxon>
        <taxon>Magnoliopsida</taxon>
        <taxon>eudicotyledons</taxon>
        <taxon>Gunneridae</taxon>
        <taxon>Pentapetalae</taxon>
        <taxon>rosids</taxon>
        <taxon>fabids</taxon>
        <taxon>Fabales</taxon>
        <taxon>Fabaceae</taxon>
        <taxon>Papilionoideae</taxon>
        <taxon>50 kb inversion clade</taxon>
        <taxon>NPAAA clade</taxon>
        <taxon>indigoferoid/millettioid clade</taxon>
        <taxon>Phaseoleae</taxon>
        <taxon>Vigna</taxon>
    </lineage>
</organism>
<feature type="coiled-coil region" evidence="1">
    <location>
        <begin position="449"/>
        <end position="574"/>
    </location>
</feature>
<accession>A0A1S3V673</accession>
<gene>
    <name evidence="4" type="primary">LOC106772030</name>
</gene>
<dbReference type="Gene3D" id="1.10.287.1490">
    <property type="match status" value="1"/>
</dbReference>
<dbReference type="RefSeq" id="XP_014513644.1">
    <property type="nucleotide sequence ID" value="XM_014658158.2"/>
</dbReference>
<name>A0A1S3V673_VIGRR</name>
<dbReference type="GO" id="GO:0040008">
    <property type="term" value="P:regulation of growth"/>
    <property type="evidence" value="ECO:0007669"/>
    <property type="project" value="InterPro"/>
</dbReference>
<feature type="compositionally biased region" description="Polar residues" evidence="2">
    <location>
        <begin position="170"/>
        <end position="193"/>
    </location>
</feature>
<evidence type="ECO:0000256" key="2">
    <source>
        <dbReference type="SAM" id="MobiDB-lite"/>
    </source>
</evidence>
<feature type="compositionally biased region" description="Basic and acidic residues" evidence="2">
    <location>
        <begin position="15"/>
        <end position="40"/>
    </location>
</feature>
<dbReference type="OrthoDB" id="2019993at2759"/>
<feature type="region of interest" description="Disordered" evidence="2">
    <location>
        <begin position="1"/>
        <end position="119"/>
    </location>
</feature>
<proteinExistence type="predicted"/>
<dbReference type="STRING" id="3916.A0A1S3V673"/>
<feature type="region of interest" description="Disordered" evidence="2">
    <location>
        <begin position="328"/>
        <end position="366"/>
    </location>
</feature>
<evidence type="ECO:0000313" key="4">
    <source>
        <dbReference type="RefSeq" id="XP_014513644.1"/>
    </source>
</evidence>
<evidence type="ECO:0000313" key="3">
    <source>
        <dbReference type="Proteomes" id="UP000087766"/>
    </source>
</evidence>